<dbReference type="PROSITE" id="PS51371">
    <property type="entry name" value="CBS"/>
    <property type="match status" value="4"/>
</dbReference>
<evidence type="ECO:0000256" key="5">
    <source>
        <dbReference type="PROSITE-ProRule" id="PRU00703"/>
    </source>
</evidence>
<dbReference type="InterPro" id="IPR001865">
    <property type="entry name" value="Ribosomal_uS2"/>
</dbReference>
<evidence type="ECO:0000256" key="6">
    <source>
        <dbReference type="SAM" id="MobiDB-lite"/>
    </source>
</evidence>
<dbReference type="InterPro" id="IPR018130">
    <property type="entry name" value="Ribosomal_uS2_CS"/>
</dbReference>
<feature type="compositionally biased region" description="Basic residues" evidence="6">
    <location>
        <begin position="134"/>
        <end position="147"/>
    </location>
</feature>
<feature type="domain" description="CBS" evidence="7">
    <location>
        <begin position="223"/>
        <end position="279"/>
    </location>
</feature>
<dbReference type="InterPro" id="IPR000270">
    <property type="entry name" value="PB1_dom"/>
</dbReference>
<dbReference type="PANTHER" id="PTHR48108:SF26">
    <property type="entry name" value="CBS DOMAIN-CONTAINING PROTEIN DDB_G0289609"/>
    <property type="match status" value="1"/>
</dbReference>
<feature type="compositionally biased region" description="Basic and acidic residues" evidence="6">
    <location>
        <begin position="72"/>
        <end position="83"/>
    </location>
</feature>
<feature type="region of interest" description="Disordered" evidence="6">
    <location>
        <begin position="635"/>
        <end position="697"/>
    </location>
</feature>
<dbReference type="InterPro" id="IPR005706">
    <property type="entry name" value="Ribosomal_uS2_bac/mit/plastid"/>
</dbReference>
<dbReference type="Pfam" id="PF00571">
    <property type="entry name" value="CBS"/>
    <property type="match status" value="4"/>
</dbReference>
<dbReference type="PROSITE" id="PS00962">
    <property type="entry name" value="RIBOSOMAL_S2_1"/>
    <property type="match status" value="1"/>
</dbReference>
<dbReference type="SUPFAM" id="SSF54631">
    <property type="entry name" value="CBS-domain pair"/>
    <property type="match status" value="2"/>
</dbReference>
<evidence type="ECO:0000256" key="4">
    <source>
        <dbReference type="ARBA" id="ARBA00023274"/>
    </source>
</evidence>
<dbReference type="NCBIfam" id="TIGR01011">
    <property type="entry name" value="rpsB_bact"/>
    <property type="match status" value="1"/>
</dbReference>
<feature type="compositionally biased region" description="Gly residues" evidence="6">
    <location>
        <begin position="54"/>
        <end position="63"/>
    </location>
</feature>
<feature type="domain" description="PB1" evidence="8">
    <location>
        <begin position="535"/>
        <end position="635"/>
    </location>
</feature>
<evidence type="ECO:0000259" key="7">
    <source>
        <dbReference type="PROSITE" id="PS51371"/>
    </source>
</evidence>
<feature type="region of interest" description="Disordered" evidence="6">
    <location>
        <begin position="1"/>
        <end position="83"/>
    </location>
</feature>
<keyword evidence="5" id="KW-0129">CBS domain</keyword>
<protein>
    <recommendedName>
        <fullName evidence="11">Ribosomal protein S2</fullName>
    </recommendedName>
</protein>
<sequence>MSGNTLRGTPNRGQARGGIPFTQSPSVTGSAPPAAVSSGIPRPVLETQATQSEVGGGGGGGSGVSASRQKQTKRDESRWHSDRVYYNRPSRSCCCLQMARLTYGELERARLLDTMDTDYYVKAIRKKMESDLSKKKHLTSRARHSRKAPPGTVLALKPSQALQIKPATTVAEAAQLMAAKREDCVLVTDDDDRIAGIFTAKDLAFRVVGAGQKPNHITIAEIMTKNPLCARTDTSATDALDLMVRKGFRHLPVMDENQDISGILDITKCFYDAMEKLERAYSSSRRLYDALEGVQSELGTSQPQQIIQYVEALRSKMSGPTLESVLDGRPPTTVSVRTSVKEAAQMMKENRTTAVLVQDQGAITGIFTSKDVVLRVIAPGLDPATCSVVRVMTPHPDFAPMEMSIQAALRKMHDGHYLNLPVMNEGGEIVGMVDVLKLTYATLEQINTMSTSDSEGPAWNKFWLSLDDGTESMMSGEGSHTHHTNLGSRIMSPDITRERIGDSVAPGDSASHVGLESPPRSAVTGNSPAQQSPAELPFPFKFKAPSGRVHRLQVIASQGISAMVANVVAKLGSEVESIGGAPVAEEGKISGGFALSYLDDEGDSVSITTDNDLLESILLARQSRHEKVDLFVHDPEKPPVSAAPPTIETIALPTPPISATPDLRRRRAYDDEDDEAEDEDEDESTIRRSRRSKHHAPVEKEVIAGVPNELLLPGAIVTLAVVIVGVFTISRLTSSSRALLAPAVARSCHRAGITTDALVGAMTPETFAELTTSAALGQIPQVAPQHDPDVAAKRVEAIEARSKTVPNAYNRFRRQQNLNARVGAAVGRPYVPSQLIENPPHPKDISLELLMASQTHMGHHTSRWNPANAKYIYGVRQGIHIISLETTAAYLRRAARVVEEVAYRGGLILFAGTRKGQMDIVTGAAKLAGGCHLFTKWTPGNITNRDVINQGKEVRIVDEKDITLQGFERLQRTGRPLVPDLIVCLNPRENYTMLYECGLANVPTIGIIDTDANPDWVTYAIPANDDSYRSVAVIAGVLGRAGEAGQKRRLAAAENGESEWTTPLETQRFMKAQENAWERELKKWQSTASHAAHNAEEGEEARLLEMLQVDRSKAVDGEL</sequence>
<evidence type="ECO:0000256" key="2">
    <source>
        <dbReference type="ARBA" id="ARBA00022737"/>
    </source>
</evidence>
<dbReference type="InterPro" id="IPR051462">
    <property type="entry name" value="CBS_domain-containing"/>
</dbReference>
<reference evidence="9 10" key="1">
    <citation type="submission" date="2016-10" db="EMBL/GenBank/DDBJ databases">
        <title>The genome sequence of Colletotrichum fioriniae PJ7.</title>
        <authorList>
            <person name="Baroncelli R."/>
        </authorList>
    </citation>
    <scope>NUCLEOTIDE SEQUENCE [LARGE SCALE GENOMIC DNA]</scope>
    <source>
        <strain evidence="9">Col 31</strain>
    </source>
</reference>
<evidence type="ECO:0000256" key="3">
    <source>
        <dbReference type="ARBA" id="ARBA00022980"/>
    </source>
</evidence>
<dbReference type="SUPFAM" id="SSF52313">
    <property type="entry name" value="Ribosomal protein S2"/>
    <property type="match status" value="1"/>
</dbReference>
<proteinExistence type="inferred from homology"/>
<dbReference type="Proteomes" id="UP001239795">
    <property type="component" value="Unassembled WGS sequence"/>
</dbReference>
<dbReference type="EMBL" id="MLGG01000005">
    <property type="protein sequence ID" value="KAK1465196.1"/>
    <property type="molecule type" value="Genomic_DNA"/>
</dbReference>
<feature type="compositionally biased region" description="Polar residues" evidence="6">
    <location>
        <begin position="1"/>
        <end position="12"/>
    </location>
</feature>
<dbReference type="InterPro" id="IPR023591">
    <property type="entry name" value="Ribosomal_uS2_flav_dom_sf"/>
</dbReference>
<accession>A0AAI9UUV3</accession>
<dbReference type="Gene3D" id="3.40.50.10490">
    <property type="entry name" value="Glucose-6-phosphate isomerase like protein, domain 1"/>
    <property type="match status" value="1"/>
</dbReference>
<dbReference type="PROSITE" id="PS51745">
    <property type="entry name" value="PB1"/>
    <property type="match status" value="1"/>
</dbReference>
<keyword evidence="2" id="KW-0677">Repeat</keyword>
<organism evidence="9 10">
    <name type="scientific">Colletotrichum melonis</name>
    <dbReference type="NCBI Taxonomy" id="1209925"/>
    <lineage>
        <taxon>Eukaryota</taxon>
        <taxon>Fungi</taxon>
        <taxon>Dikarya</taxon>
        <taxon>Ascomycota</taxon>
        <taxon>Pezizomycotina</taxon>
        <taxon>Sordariomycetes</taxon>
        <taxon>Hypocreomycetidae</taxon>
        <taxon>Glomerellales</taxon>
        <taxon>Glomerellaceae</taxon>
        <taxon>Colletotrichum</taxon>
        <taxon>Colletotrichum acutatum species complex</taxon>
    </lineage>
</organism>
<dbReference type="CDD" id="cd06409">
    <property type="entry name" value="PB1_MUG70"/>
    <property type="match status" value="1"/>
</dbReference>
<dbReference type="GO" id="GO:0006412">
    <property type="term" value="P:translation"/>
    <property type="evidence" value="ECO:0007669"/>
    <property type="project" value="InterPro"/>
</dbReference>
<dbReference type="InterPro" id="IPR046342">
    <property type="entry name" value="CBS_dom_sf"/>
</dbReference>
<feature type="domain" description="CBS" evidence="7">
    <location>
        <begin position="327"/>
        <end position="383"/>
    </location>
</feature>
<dbReference type="CDD" id="cd01425">
    <property type="entry name" value="RPS2"/>
    <property type="match status" value="1"/>
</dbReference>
<evidence type="ECO:0008006" key="11">
    <source>
        <dbReference type="Google" id="ProtNLM"/>
    </source>
</evidence>
<dbReference type="InterPro" id="IPR000644">
    <property type="entry name" value="CBS_dom"/>
</dbReference>
<dbReference type="AlphaFoldDB" id="A0AAI9UUV3"/>
<dbReference type="HAMAP" id="MF_00291_B">
    <property type="entry name" value="Ribosomal_uS2_B"/>
    <property type="match status" value="1"/>
</dbReference>
<evidence type="ECO:0000313" key="9">
    <source>
        <dbReference type="EMBL" id="KAK1465196.1"/>
    </source>
</evidence>
<dbReference type="GO" id="GO:0003735">
    <property type="term" value="F:structural constituent of ribosome"/>
    <property type="evidence" value="ECO:0007669"/>
    <property type="project" value="InterPro"/>
</dbReference>
<feature type="region of interest" description="Disordered" evidence="6">
    <location>
        <begin position="132"/>
        <end position="151"/>
    </location>
</feature>
<feature type="region of interest" description="Disordered" evidence="6">
    <location>
        <begin position="499"/>
        <end position="535"/>
    </location>
</feature>
<dbReference type="SMART" id="SM00116">
    <property type="entry name" value="CBS"/>
    <property type="match status" value="4"/>
</dbReference>
<dbReference type="Pfam" id="PF00564">
    <property type="entry name" value="PB1"/>
    <property type="match status" value="1"/>
</dbReference>
<gene>
    <name evidence="9" type="ORF">CMEL01_12551</name>
</gene>
<evidence type="ECO:0000259" key="8">
    <source>
        <dbReference type="PROSITE" id="PS51745"/>
    </source>
</evidence>
<keyword evidence="3" id="KW-0689">Ribosomal protein</keyword>
<dbReference type="CDD" id="cd17781">
    <property type="entry name" value="CBS_pair_MUG70_1"/>
    <property type="match status" value="1"/>
</dbReference>
<dbReference type="PANTHER" id="PTHR48108">
    <property type="entry name" value="CBS DOMAIN-CONTAINING PROTEIN CBSX2, CHLOROPLASTIC"/>
    <property type="match status" value="1"/>
</dbReference>
<feature type="compositionally biased region" description="Polar residues" evidence="6">
    <location>
        <begin position="523"/>
        <end position="533"/>
    </location>
</feature>
<keyword evidence="4" id="KW-0687">Ribonucleoprotein</keyword>
<feature type="domain" description="CBS" evidence="7">
    <location>
        <begin position="392"/>
        <end position="449"/>
    </location>
</feature>
<name>A0AAI9UUV3_9PEZI</name>
<evidence type="ECO:0000256" key="1">
    <source>
        <dbReference type="ARBA" id="ARBA00006242"/>
    </source>
</evidence>
<evidence type="ECO:0000313" key="10">
    <source>
        <dbReference type="Proteomes" id="UP001239795"/>
    </source>
</evidence>
<comment type="similarity">
    <text evidence="1">Belongs to the universal ribosomal protein uS2 family.</text>
</comment>
<dbReference type="SMART" id="SM00666">
    <property type="entry name" value="PB1"/>
    <property type="match status" value="1"/>
</dbReference>
<dbReference type="SUPFAM" id="SSF54277">
    <property type="entry name" value="CAD &amp; PB1 domains"/>
    <property type="match status" value="1"/>
</dbReference>
<keyword evidence="10" id="KW-1185">Reference proteome</keyword>
<feature type="compositionally biased region" description="Acidic residues" evidence="6">
    <location>
        <begin position="670"/>
        <end position="683"/>
    </location>
</feature>
<dbReference type="Pfam" id="PF00318">
    <property type="entry name" value="Ribosomal_S2"/>
    <property type="match status" value="1"/>
</dbReference>
<dbReference type="CDD" id="cd17782">
    <property type="entry name" value="CBS_pair_MUG70_2"/>
    <property type="match status" value="1"/>
</dbReference>
<dbReference type="GO" id="GO:0015935">
    <property type="term" value="C:small ribosomal subunit"/>
    <property type="evidence" value="ECO:0007669"/>
    <property type="project" value="InterPro"/>
</dbReference>
<dbReference type="InterPro" id="IPR053793">
    <property type="entry name" value="PB1-like"/>
</dbReference>
<feature type="domain" description="CBS" evidence="7">
    <location>
        <begin position="156"/>
        <end position="214"/>
    </location>
</feature>
<dbReference type="PRINTS" id="PR00395">
    <property type="entry name" value="RIBOSOMALS2"/>
</dbReference>
<dbReference type="Gene3D" id="3.10.580.10">
    <property type="entry name" value="CBS-domain"/>
    <property type="match status" value="2"/>
</dbReference>
<comment type="caution">
    <text evidence="9">The sequence shown here is derived from an EMBL/GenBank/DDBJ whole genome shotgun (WGS) entry which is preliminary data.</text>
</comment>